<gene>
    <name evidence="1" type="ORF">ACI2JU_02485</name>
</gene>
<organism evidence="1 2">
    <name type="scientific">Pseudoalteromonas rhizosphaerae</name>
    <dbReference type="NCBI Taxonomy" id="2518973"/>
    <lineage>
        <taxon>Bacteria</taxon>
        <taxon>Pseudomonadati</taxon>
        <taxon>Pseudomonadota</taxon>
        <taxon>Gammaproteobacteria</taxon>
        <taxon>Alteromonadales</taxon>
        <taxon>Pseudoalteromonadaceae</taxon>
        <taxon>Pseudoalteromonas</taxon>
    </lineage>
</organism>
<sequence>MKIKYITPILILLLIMVHPLNIYAKWHLKTFSGGFVYTLLNLTYVPYDYYRQIGEVWVDTDESRTEYLNLKHRYKGNYGVYIASEAVRNKNHTFSATMNCLDKAIELESSFSNLTDLNREKATSLLIGMYSVGDEFSSEIKCSISISEKTQGQFFVFVKKLIHY</sequence>
<evidence type="ECO:0000313" key="1">
    <source>
        <dbReference type="EMBL" id="MFK3862737.1"/>
    </source>
</evidence>
<evidence type="ECO:0000313" key="2">
    <source>
        <dbReference type="Proteomes" id="UP001620262"/>
    </source>
</evidence>
<protein>
    <submittedName>
        <fullName evidence="1">Uncharacterized protein</fullName>
    </submittedName>
</protein>
<comment type="caution">
    <text evidence="1">The sequence shown here is derived from an EMBL/GenBank/DDBJ whole genome shotgun (WGS) entry which is preliminary data.</text>
</comment>
<proteinExistence type="predicted"/>
<keyword evidence="2" id="KW-1185">Reference proteome</keyword>
<reference evidence="1 2" key="1">
    <citation type="submission" date="2024-11" db="EMBL/GenBank/DDBJ databases">
        <title>The Natural Products Discovery Center: Release of the First 8490 Sequenced Strains for Exploring Actinobacteria Biosynthetic Diversity.</title>
        <authorList>
            <person name="Kalkreuter E."/>
            <person name="Kautsar S.A."/>
            <person name="Yang D."/>
            <person name="Bader C.D."/>
            <person name="Teijaro C.N."/>
            <person name="Fluegel L."/>
            <person name="Davis C.M."/>
            <person name="Simpson J.R."/>
            <person name="Lauterbach L."/>
            <person name="Steele A.D."/>
            <person name="Gui C."/>
            <person name="Meng S."/>
            <person name="Li G."/>
            <person name="Viehrig K."/>
            <person name="Ye F."/>
            <person name="Su P."/>
            <person name="Kiefer A.F."/>
            <person name="Nichols A."/>
            <person name="Cepeda A.J."/>
            <person name="Yan W."/>
            <person name="Fan B."/>
            <person name="Jiang Y."/>
            <person name="Adhikari A."/>
            <person name="Zheng C.-J."/>
            <person name="Schuster L."/>
            <person name="Cowan T.M."/>
            <person name="Smanski M.J."/>
            <person name="Chevrette M.G."/>
            <person name="De Carvalho L.P.S."/>
            <person name="Shen B."/>
        </authorList>
    </citation>
    <scope>NUCLEOTIDE SEQUENCE [LARGE SCALE GENOMIC DNA]</scope>
    <source>
        <strain evidence="1 2">NPDC078403</strain>
    </source>
</reference>
<accession>A0ABW8KSC5</accession>
<name>A0ABW8KSC5_9GAMM</name>
<dbReference type="RefSeq" id="WP_182761392.1">
    <property type="nucleotide sequence ID" value="NZ_JBJDOT010000002.1"/>
</dbReference>
<dbReference type="EMBL" id="JBJDOT010000002">
    <property type="protein sequence ID" value="MFK3862737.1"/>
    <property type="molecule type" value="Genomic_DNA"/>
</dbReference>
<dbReference type="Proteomes" id="UP001620262">
    <property type="component" value="Unassembled WGS sequence"/>
</dbReference>